<dbReference type="Proteomes" id="UP000094969">
    <property type="component" value="Chromosome"/>
</dbReference>
<protein>
    <submittedName>
        <fullName evidence="7">MBL fold hydrolase</fullName>
    </submittedName>
</protein>
<dbReference type="InterPro" id="IPR036866">
    <property type="entry name" value="RibonucZ/Hydroxyglut_hydro"/>
</dbReference>
<evidence type="ECO:0000259" key="6">
    <source>
        <dbReference type="SMART" id="SM00849"/>
    </source>
</evidence>
<dbReference type="GO" id="GO:0046872">
    <property type="term" value="F:metal ion binding"/>
    <property type="evidence" value="ECO:0007669"/>
    <property type="project" value="UniProtKB-KW"/>
</dbReference>
<dbReference type="PANTHER" id="PTHR42978">
    <property type="entry name" value="QUORUM-QUENCHING LACTONASE YTNP-RELATED-RELATED"/>
    <property type="match status" value="1"/>
</dbReference>
<evidence type="ECO:0000256" key="5">
    <source>
        <dbReference type="ARBA" id="ARBA00022833"/>
    </source>
</evidence>
<keyword evidence="3" id="KW-0479">Metal-binding</keyword>
<sequence>MFETPPELADGPLRILVCGYPGKSVCHGGLGWSSVVLLRAAGRVALVDAGNFGMRKLLIEQLSREGLKPSDVTDLLLTHSHYDHSVNWTLFRGARIVVGAVELAWALDEPWGETPVPELYMRTLSDWPTCETVQDGAEVFPGMTAHIAPGHTPGCLIYHLRTPERDVIFTGDAAKNRAELISRDTDMTYDPAVSRATIEMIWSRWRERPGTVVVPGHDLPMILDDDKPRYLGKRAASIRAWFGKDMASQSEIDLTAGV</sequence>
<evidence type="ECO:0000256" key="2">
    <source>
        <dbReference type="ARBA" id="ARBA00007749"/>
    </source>
</evidence>
<organism evidence="7 8">
    <name type="scientific">Bosea vaviloviae</name>
    <dbReference type="NCBI Taxonomy" id="1526658"/>
    <lineage>
        <taxon>Bacteria</taxon>
        <taxon>Pseudomonadati</taxon>
        <taxon>Pseudomonadota</taxon>
        <taxon>Alphaproteobacteria</taxon>
        <taxon>Hyphomicrobiales</taxon>
        <taxon>Boseaceae</taxon>
        <taxon>Bosea</taxon>
    </lineage>
</organism>
<keyword evidence="8" id="KW-1185">Reference proteome</keyword>
<proteinExistence type="inferred from homology"/>
<comment type="similarity">
    <text evidence="2">Belongs to the metallo-beta-lactamase superfamily.</text>
</comment>
<dbReference type="SUPFAM" id="SSF56281">
    <property type="entry name" value="Metallo-hydrolase/oxidoreductase"/>
    <property type="match status" value="1"/>
</dbReference>
<dbReference type="InterPro" id="IPR001279">
    <property type="entry name" value="Metallo-B-lactamas"/>
</dbReference>
<evidence type="ECO:0000313" key="7">
    <source>
        <dbReference type="EMBL" id="AOO84888.1"/>
    </source>
</evidence>
<dbReference type="KEGG" id="bvv:BHK69_29570"/>
<gene>
    <name evidence="7" type="ORF">BHK69_29570</name>
</gene>
<dbReference type="OrthoDB" id="9773738at2"/>
<dbReference type="STRING" id="1526658.BHK69_29570"/>
<dbReference type="Gene3D" id="3.60.15.10">
    <property type="entry name" value="Ribonuclease Z/Hydroxyacylglutathione hydrolase-like"/>
    <property type="match status" value="1"/>
</dbReference>
<name>A0A1D7UBY7_9HYPH</name>
<evidence type="ECO:0000313" key="8">
    <source>
        <dbReference type="Proteomes" id="UP000094969"/>
    </source>
</evidence>
<keyword evidence="5" id="KW-0862">Zinc</keyword>
<dbReference type="Pfam" id="PF00753">
    <property type="entry name" value="Lactamase_B"/>
    <property type="match status" value="1"/>
</dbReference>
<dbReference type="AlphaFoldDB" id="A0A1D7UBY7"/>
<dbReference type="EMBL" id="CP017147">
    <property type="protein sequence ID" value="AOO84888.1"/>
    <property type="molecule type" value="Genomic_DNA"/>
</dbReference>
<evidence type="ECO:0000256" key="4">
    <source>
        <dbReference type="ARBA" id="ARBA00022801"/>
    </source>
</evidence>
<keyword evidence="4 7" id="KW-0378">Hydrolase</keyword>
<dbReference type="GO" id="GO:0016787">
    <property type="term" value="F:hydrolase activity"/>
    <property type="evidence" value="ECO:0007669"/>
    <property type="project" value="UniProtKB-KW"/>
</dbReference>
<accession>A0A1D7UBY7</accession>
<evidence type="ECO:0000256" key="1">
    <source>
        <dbReference type="ARBA" id="ARBA00001947"/>
    </source>
</evidence>
<feature type="domain" description="Metallo-beta-lactamase" evidence="6">
    <location>
        <begin position="32"/>
        <end position="217"/>
    </location>
</feature>
<dbReference type="InterPro" id="IPR051013">
    <property type="entry name" value="MBL_superfamily_lactonases"/>
</dbReference>
<reference evidence="7 8" key="1">
    <citation type="journal article" date="2015" name="Antonie Van Leeuwenhoek">
        <title>Bosea vaviloviae sp. nov., a new species of slow-growing rhizobia isolated from nodules of the relict species Vavilovia formosa (Stev.) Fed.</title>
        <authorList>
            <person name="Safronova V.I."/>
            <person name="Kuznetsova I.G."/>
            <person name="Sazanova A.L."/>
            <person name="Kimeklis A.K."/>
            <person name="Belimov A.A."/>
            <person name="Andronov E.E."/>
            <person name="Pinaev A.G."/>
            <person name="Chizhevskaya E.P."/>
            <person name="Pukhaev A.R."/>
            <person name="Popov K.P."/>
            <person name="Willems A."/>
            <person name="Tikhonovich I.A."/>
        </authorList>
    </citation>
    <scope>NUCLEOTIDE SEQUENCE [LARGE SCALE GENOMIC DNA]</scope>
    <source>
        <strain evidence="7 8">Vaf18</strain>
    </source>
</reference>
<evidence type="ECO:0000256" key="3">
    <source>
        <dbReference type="ARBA" id="ARBA00022723"/>
    </source>
</evidence>
<dbReference type="PANTHER" id="PTHR42978:SF2">
    <property type="entry name" value="102 KBASES UNSTABLE REGION: FROM 1 TO 119443"/>
    <property type="match status" value="1"/>
</dbReference>
<comment type="cofactor">
    <cofactor evidence="1">
        <name>Zn(2+)</name>
        <dbReference type="ChEBI" id="CHEBI:29105"/>
    </cofactor>
</comment>
<dbReference type="SMART" id="SM00849">
    <property type="entry name" value="Lactamase_B"/>
    <property type="match status" value="1"/>
</dbReference>